<name>A0AAD8KS45_TARER</name>
<sequence>MRFDKRSNVVAYLNDKDQESVGFRDAISWMKASPIFYAVTKDPVMDQQHIRDFWESATYNLNADPGEIRATVMGEEIVLTVVTIARMLRMACDVGSPVLLSLTDVYEGFLKMGYEGTVFLDLERSRRRSCQRNGGEYPTDDIWIYDREHFISKEGQVAVVSEICTDFYRSSKAKFGETGDILVLTPMNVRIFADCSAPRHDVSGKITYLFRNMYTDER</sequence>
<accession>A0AAD8KS45</accession>
<dbReference type="EMBL" id="JAUHHV010000004">
    <property type="protein sequence ID" value="KAK1428023.1"/>
    <property type="molecule type" value="Genomic_DNA"/>
</dbReference>
<comment type="caution">
    <text evidence="1">The sequence shown here is derived from an EMBL/GenBank/DDBJ whole genome shotgun (WGS) entry which is preliminary data.</text>
</comment>
<gene>
    <name evidence="1" type="ORF">QVD17_16848</name>
</gene>
<reference evidence="1" key="1">
    <citation type="journal article" date="2023" name="bioRxiv">
        <title>Improved chromosome-level genome assembly for marigold (Tagetes erecta).</title>
        <authorList>
            <person name="Jiang F."/>
            <person name="Yuan L."/>
            <person name="Wang S."/>
            <person name="Wang H."/>
            <person name="Xu D."/>
            <person name="Wang A."/>
            <person name="Fan W."/>
        </authorList>
    </citation>
    <scope>NUCLEOTIDE SEQUENCE</scope>
    <source>
        <strain evidence="1">WSJ</strain>
        <tissue evidence="1">Leaf</tissue>
    </source>
</reference>
<dbReference type="AlphaFoldDB" id="A0AAD8KS45"/>
<evidence type="ECO:0000313" key="1">
    <source>
        <dbReference type="EMBL" id="KAK1428023.1"/>
    </source>
</evidence>
<keyword evidence="2" id="KW-1185">Reference proteome</keyword>
<protein>
    <submittedName>
        <fullName evidence="1">Uncharacterized protein</fullName>
    </submittedName>
</protein>
<proteinExistence type="predicted"/>
<organism evidence="1 2">
    <name type="scientific">Tagetes erecta</name>
    <name type="common">African marigold</name>
    <dbReference type="NCBI Taxonomy" id="13708"/>
    <lineage>
        <taxon>Eukaryota</taxon>
        <taxon>Viridiplantae</taxon>
        <taxon>Streptophyta</taxon>
        <taxon>Embryophyta</taxon>
        <taxon>Tracheophyta</taxon>
        <taxon>Spermatophyta</taxon>
        <taxon>Magnoliopsida</taxon>
        <taxon>eudicotyledons</taxon>
        <taxon>Gunneridae</taxon>
        <taxon>Pentapetalae</taxon>
        <taxon>asterids</taxon>
        <taxon>campanulids</taxon>
        <taxon>Asterales</taxon>
        <taxon>Asteraceae</taxon>
        <taxon>Asteroideae</taxon>
        <taxon>Heliantheae alliance</taxon>
        <taxon>Tageteae</taxon>
        <taxon>Tagetes</taxon>
    </lineage>
</organism>
<dbReference type="Proteomes" id="UP001229421">
    <property type="component" value="Unassembled WGS sequence"/>
</dbReference>
<evidence type="ECO:0000313" key="2">
    <source>
        <dbReference type="Proteomes" id="UP001229421"/>
    </source>
</evidence>